<dbReference type="PANTHER" id="PTHR34284:SF1">
    <property type="entry name" value="FG-GAP REPEAT-CONTAINING PROTEIN"/>
    <property type="match status" value="1"/>
</dbReference>
<evidence type="ECO:0000256" key="1">
    <source>
        <dbReference type="SAM" id="Phobius"/>
    </source>
</evidence>
<dbReference type="FunCoup" id="A0A151ZID2">
    <property type="interactions" value="6"/>
</dbReference>
<accession>A0A151ZID2</accession>
<evidence type="ECO:0000313" key="3">
    <source>
        <dbReference type="Proteomes" id="UP000076078"/>
    </source>
</evidence>
<keyword evidence="1" id="KW-0812">Transmembrane</keyword>
<dbReference type="PANTHER" id="PTHR34284">
    <property type="entry name" value="FG-GAP REPEAT-CONTAINING PROTEIN"/>
    <property type="match status" value="1"/>
</dbReference>
<name>A0A151ZID2_TIELA</name>
<reference evidence="2 3" key="1">
    <citation type="submission" date="2015-12" db="EMBL/GenBank/DDBJ databases">
        <title>Dictyostelia acquired genes for synthesis and detection of signals that induce cell-type specialization by lateral gene transfer from prokaryotes.</title>
        <authorList>
            <person name="Gloeckner G."/>
            <person name="Schaap P."/>
        </authorList>
    </citation>
    <scope>NUCLEOTIDE SEQUENCE [LARGE SCALE GENOMIC DNA]</scope>
    <source>
        <strain evidence="2 3">TK</strain>
    </source>
</reference>
<feature type="transmembrane region" description="Helical" evidence="1">
    <location>
        <begin position="664"/>
        <end position="683"/>
    </location>
</feature>
<dbReference type="EMBL" id="LODT01000025">
    <property type="protein sequence ID" value="KYQ93659.1"/>
    <property type="molecule type" value="Genomic_DNA"/>
</dbReference>
<sequence>MRKRDVFLLLITIIIVLISLYNQSDYSLKLILEIPINTNNYENSHYPQPYEILPQPIITDLDGDGKNEILYVTNDYKIRVLDNIDPLTTSNGFNIDSNNDDQQLLQKYRIRYETSLLSKVGLSTGRRPVAMKVGFVKPYQLYSEQRSKIIAIVTSDFSLLCFDHQLRPKWETLVIEDMEKEHYISEIAITISPVNVYKEEDEGLVIVAGRIEPMEGHAHKSHLSIAIDLQEKHEIDYLEEDEQHDHNEAEEAQDAEYNHFSRDEFHFSFFAFDAKTGSKRWSHEEGDFIVENPHDKESHSKHSVRQHIFDPIDHLGEVNWRMYQDSVLDSLPHHWSSNYDTKLELKHFSRKQTNTMKQQNATSSGLSEWNSELIGVYKSNLDSLLNIFSTKDLEDSIHRKDPNVLVAHNSNGIEVIHLHSGKTLCKLLMDSTHPNRLLQEGNDHFIVYMDINGDGILDQMHSITSTNPDSNPLLFKGSQCLGLAMTGKPPRDYLYRREICDKDYASLFFNLPTSNQKKQKSSLSKLSTCPPTFIRNPETGELEVVHIVSNGMATSISPKGIENWKTDTNVQWDHTQEPYPYASVQPFSFYSQGHKSNFSKVMITLSKMNEKTTLTRLVDTYNPVLAPPVIGDLNNDGYSDIILNTLHGYKVYTIRQKSFTFDAVLLPFLSILVLLSLSVFLVYHNNSNSNITSSTNKRRFNILTPKPKNKNHQN</sequence>
<keyword evidence="1" id="KW-1133">Transmembrane helix</keyword>
<dbReference type="OMA" id="HVLICED"/>
<keyword evidence="3" id="KW-1185">Reference proteome</keyword>
<gene>
    <name evidence="2" type="ORF">DLAC_05044</name>
</gene>
<comment type="caution">
    <text evidence="2">The sequence shown here is derived from an EMBL/GenBank/DDBJ whole genome shotgun (WGS) entry which is preliminary data.</text>
</comment>
<proteinExistence type="predicted"/>
<dbReference type="InParanoid" id="A0A151ZID2"/>
<protein>
    <recommendedName>
        <fullName evidence="4">FG-GAP repeat-containing protein</fullName>
    </recommendedName>
</protein>
<dbReference type="SUPFAM" id="SSF69318">
    <property type="entry name" value="Integrin alpha N-terminal domain"/>
    <property type="match status" value="1"/>
</dbReference>
<dbReference type="OrthoDB" id="270568at2759"/>
<dbReference type="InterPro" id="IPR028994">
    <property type="entry name" value="Integrin_alpha_N"/>
</dbReference>
<organism evidence="2 3">
    <name type="scientific">Tieghemostelium lacteum</name>
    <name type="common">Slime mold</name>
    <name type="synonym">Dictyostelium lacteum</name>
    <dbReference type="NCBI Taxonomy" id="361077"/>
    <lineage>
        <taxon>Eukaryota</taxon>
        <taxon>Amoebozoa</taxon>
        <taxon>Evosea</taxon>
        <taxon>Eumycetozoa</taxon>
        <taxon>Dictyostelia</taxon>
        <taxon>Dictyosteliales</taxon>
        <taxon>Raperosteliaceae</taxon>
        <taxon>Tieghemostelium</taxon>
    </lineage>
</organism>
<evidence type="ECO:0008006" key="4">
    <source>
        <dbReference type="Google" id="ProtNLM"/>
    </source>
</evidence>
<keyword evidence="1" id="KW-0472">Membrane</keyword>
<evidence type="ECO:0000313" key="2">
    <source>
        <dbReference type="EMBL" id="KYQ93659.1"/>
    </source>
</evidence>
<dbReference type="Proteomes" id="UP000076078">
    <property type="component" value="Unassembled WGS sequence"/>
</dbReference>
<dbReference type="AlphaFoldDB" id="A0A151ZID2"/>